<gene>
    <name evidence="16" type="primary">nadC</name>
    <name evidence="16" type="ORF">H9830_02715</name>
</gene>
<evidence type="ECO:0000256" key="10">
    <source>
        <dbReference type="ARBA" id="ARBA00033102"/>
    </source>
</evidence>
<dbReference type="PANTHER" id="PTHR32179">
    <property type="entry name" value="NICOTINATE-NUCLEOTIDE PYROPHOSPHORYLASE [CARBOXYLATING]"/>
    <property type="match status" value="1"/>
</dbReference>
<dbReference type="EMBL" id="DXDC01000081">
    <property type="protein sequence ID" value="HIY65172.1"/>
    <property type="molecule type" value="Genomic_DNA"/>
</dbReference>
<reference evidence="16" key="1">
    <citation type="journal article" date="2021" name="PeerJ">
        <title>Extensive microbial diversity within the chicken gut microbiome revealed by metagenomics and culture.</title>
        <authorList>
            <person name="Gilroy R."/>
            <person name="Ravi A."/>
            <person name="Getino M."/>
            <person name="Pursley I."/>
            <person name="Horton D.L."/>
            <person name="Alikhan N.F."/>
            <person name="Baker D."/>
            <person name="Gharbi K."/>
            <person name="Hall N."/>
            <person name="Watson M."/>
            <person name="Adriaenssens E.M."/>
            <person name="Foster-Nyarko E."/>
            <person name="Jarju S."/>
            <person name="Secka A."/>
            <person name="Antonio M."/>
            <person name="Oren A."/>
            <person name="Chaudhuri R.R."/>
            <person name="La Ragione R."/>
            <person name="Hildebrand F."/>
            <person name="Pallen M.J."/>
        </authorList>
    </citation>
    <scope>NUCLEOTIDE SEQUENCE</scope>
    <source>
        <strain evidence="16">ChiGjej1B1-98</strain>
    </source>
</reference>
<dbReference type="GO" id="GO:0034213">
    <property type="term" value="P:quinolinate catabolic process"/>
    <property type="evidence" value="ECO:0007669"/>
    <property type="project" value="TreeGrafter"/>
</dbReference>
<dbReference type="PANTHER" id="PTHR32179:SF3">
    <property type="entry name" value="NICOTINATE-NUCLEOTIDE PYROPHOSPHORYLASE [CARBOXYLATING]"/>
    <property type="match status" value="1"/>
</dbReference>
<keyword evidence="7" id="KW-0662">Pyridine nucleotide biosynthesis</keyword>
<evidence type="ECO:0000313" key="17">
    <source>
        <dbReference type="Proteomes" id="UP000824005"/>
    </source>
</evidence>
<dbReference type="Proteomes" id="UP000824005">
    <property type="component" value="Unassembled WGS sequence"/>
</dbReference>
<feature type="domain" description="Quinolinate phosphoribosyl transferase C-terminal" evidence="14">
    <location>
        <begin position="110"/>
        <end position="280"/>
    </location>
</feature>
<evidence type="ECO:0000256" key="2">
    <source>
        <dbReference type="ARBA" id="ARBA00004893"/>
    </source>
</evidence>
<comment type="subunit">
    <text evidence="4">Hexamer formed by 3 homodimers.</text>
</comment>
<reference evidence="16" key="2">
    <citation type="submission" date="2021-04" db="EMBL/GenBank/DDBJ databases">
        <authorList>
            <person name="Gilroy R."/>
        </authorList>
    </citation>
    <scope>NUCLEOTIDE SEQUENCE</scope>
    <source>
        <strain evidence="16">ChiGjej1B1-98</strain>
    </source>
</reference>
<dbReference type="PIRSF" id="PIRSF006250">
    <property type="entry name" value="NadC_ModD"/>
    <property type="match status" value="1"/>
</dbReference>
<dbReference type="InterPro" id="IPR022412">
    <property type="entry name" value="Quinolinate_PRibosylTrfase_N"/>
</dbReference>
<evidence type="ECO:0000256" key="4">
    <source>
        <dbReference type="ARBA" id="ARBA00011218"/>
    </source>
</evidence>
<evidence type="ECO:0000256" key="6">
    <source>
        <dbReference type="ARBA" id="ARBA00020990"/>
    </source>
</evidence>
<dbReference type="FunFam" id="3.90.1170.20:FF:000001">
    <property type="entry name" value="Nicotinate-nucleotide diphosphorylase (Carboxylating)"/>
    <property type="match status" value="1"/>
</dbReference>
<dbReference type="GO" id="GO:0004514">
    <property type="term" value="F:nicotinate-nucleotide diphosphorylase (carboxylating) activity"/>
    <property type="evidence" value="ECO:0007669"/>
    <property type="project" value="UniProtKB-EC"/>
</dbReference>
<evidence type="ECO:0000256" key="5">
    <source>
        <dbReference type="ARBA" id="ARBA00011944"/>
    </source>
</evidence>
<sequence length="286" mass="30113">MLTTRFVEDAVRRALTEDAPWGDVTAELVIPAAARLETRLVARERGVFAGGPIVREAFRQTDPRIEVHALTEEGARFGAGDVLAEIAGPARSILTAERVALNFSQRLSGIATLTARFVSAVSGSGARIADTRKTTPGLRVFEKHAVRAGGGTNHRFSLSDAVMVKDNHLAALGAVDDETTTAALRTLRQRVGHTTAIIVEVDRLDQVEAVASANVTGILLDNFELADLKAAVQLVDGRAVCEASGGVDLSTVRDIAATGVDVISVGQLTHGARALDLGLDAVEGHE</sequence>
<dbReference type="Gene3D" id="3.20.20.70">
    <property type="entry name" value="Aldolase class I"/>
    <property type="match status" value="1"/>
</dbReference>
<protein>
    <recommendedName>
        <fullName evidence="6">Nicotinate-nucleotide pyrophosphorylase [carboxylating]</fullName>
        <ecNumber evidence="5">2.4.2.19</ecNumber>
    </recommendedName>
    <alternativeName>
        <fullName evidence="12">Probable nicotinate-nucleotide pyrophosphorylase [carboxylating]</fullName>
    </alternativeName>
    <alternativeName>
        <fullName evidence="10">Quinolinate phosphoribosyltransferase [decarboxylating]</fullName>
    </alternativeName>
</protein>
<dbReference type="GO" id="GO:0009435">
    <property type="term" value="P:NAD+ biosynthetic process"/>
    <property type="evidence" value="ECO:0007669"/>
    <property type="project" value="InterPro"/>
</dbReference>
<evidence type="ECO:0000259" key="14">
    <source>
        <dbReference type="Pfam" id="PF01729"/>
    </source>
</evidence>
<organism evidence="16 17">
    <name type="scientific">Candidatus Agrococcus pullicola</name>
    <dbReference type="NCBI Taxonomy" id="2838429"/>
    <lineage>
        <taxon>Bacteria</taxon>
        <taxon>Bacillati</taxon>
        <taxon>Actinomycetota</taxon>
        <taxon>Actinomycetes</taxon>
        <taxon>Micrococcales</taxon>
        <taxon>Microbacteriaceae</taxon>
        <taxon>Agrococcus</taxon>
    </lineage>
</organism>
<dbReference type="InterPro" id="IPR027277">
    <property type="entry name" value="NadC/ModD"/>
</dbReference>
<dbReference type="InterPro" id="IPR037128">
    <property type="entry name" value="Quinolinate_PRibosylTase_N_sf"/>
</dbReference>
<keyword evidence="9 13" id="KW-0808">Transferase</keyword>
<dbReference type="AlphaFoldDB" id="A0A9D1YU47"/>
<dbReference type="GO" id="GO:0005737">
    <property type="term" value="C:cytoplasm"/>
    <property type="evidence" value="ECO:0007669"/>
    <property type="project" value="TreeGrafter"/>
</dbReference>
<dbReference type="InterPro" id="IPR002638">
    <property type="entry name" value="Quinolinate_PRibosylTrfase_C"/>
</dbReference>
<comment type="function">
    <text evidence="1">Involved in the catabolism of quinolinic acid (QA).</text>
</comment>
<dbReference type="Gene3D" id="3.90.1170.20">
    <property type="entry name" value="Quinolinate phosphoribosyl transferase, N-terminal domain"/>
    <property type="match status" value="1"/>
</dbReference>
<evidence type="ECO:0000256" key="3">
    <source>
        <dbReference type="ARBA" id="ARBA00009400"/>
    </source>
</evidence>
<name>A0A9D1YU47_9MICO</name>
<feature type="domain" description="Quinolinate phosphoribosyl transferase N-terminal" evidence="15">
    <location>
        <begin position="23"/>
        <end position="108"/>
    </location>
</feature>
<dbReference type="FunFam" id="3.20.20.70:FF:000030">
    <property type="entry name" value="Nicotinate-nucleotide pyrophosphorylase, carboxylating"/>
    <property type="match status" value="1"/>
</dbReference>
<proteinExistence type="inferred from homology"/>
<comment type="catalytic activity">
    <reaction evidence="11">
        <text>nicotinate beta-D-ribonucleotide + CO2 + diphosphate = quinolinate + 5-phospho-alpha-D-ribose 1-diphosphate + 2 H(+)</text>
        <dbReference type="Rhea" id="RHEA:12733"/>
        <dbReference type="ChEBI" id="CHEBI:15378"/>
        <dbReference type="ChEBI" id="CHEBI:16526"/>
        <dbReference type="ChEBI" id="CHEBI:29959"/>
        <dbReference type="ChEBI" id="CHEBI:33019"/>
        <dbReference type="ChEBI" id="CHEBI:57502"/>
        <dbReference type="ChEBI" id="CHEBI:58017"/>
        <dbReference type="EC" id="2.4.2.19"/>
    </reaction>
</comment>
<comment type="pathway">
    <text evidence="2">Cofactor biosynthesis; NAD(+) biosynthesis; nicotinate D-ribonucleotide from quinolinate: step 1/1.</text>
</comment>
<evidence type="ECO:0000256" key="7">
    <source>
        <dbReference type="ARBA" id="ARBA00022642"/>
    </source>
</evidence>
<evidence type="ECO:0000259" key="15">
    <source>
        <dbReference type="Pfam" id="PF02749"/>
    </source>
</evidence>
<evidence type="ECO:0000256" key="1">
    <source>
        <dbReference type="ARBA" id="ARBA00003237"/>
    </source>
</evidence>
<evidence type="ECO:0000256" key="12">
    <source>
        <dbReference type="ARBA" id="ARBA00069173"/>
    </source>
</evidence>
<dbReference type="EC" id="2.4.2.19" evidence="5"/>
<dbReference type="Pfam" id="PF02749">
    <property type="entry name" value="QRPTase_N"/>
    <property type="match status" value="1"/>
</dbReference>
<evidence type="ECO:0000256" key="9">
    <source>
        <dbReference type="ARBA" id="ARBA00022679"/>
    </source>
</evidence>
<dbReference type="SUPFAM" id="SSF51690">
    <property type="entry name" value="Nicotinate/Quinolinate PRTase C-terminal domain-like"/>
    <property type="match status" value="1"/>
</dbReference>
<dbReference type="InterPro" id="IPR013785">
    <property type="entry name" value="Aldolase_TIM"/>
</dbReference>
<comment type="caution">
    <text evidence="16">The sequence shown here is derived from an EMBL/GenBank/DDBJ whole genome shotgun (WGS) entry which is preliminary data.</text>
</comment>
<dbReference type="CDD" id="cd01572">
    <property type="entry name" value="QPRTase"/>
    <property type="match status" value="1"/>
</dbReference>
<dbReference type="Pfam" id="PF01729">
    <property type="entry name" value="QRPTase_C"/>
    <property type="match status" value="1"/>
</dbReference>
<dbReference type="InterPro" id="IPR036068">
    <property type="entry name" value="Nicotinate_pribotase-like_C"/>
</dbReference>
<evidence type="ECO:0000256" key="11">
    <source>
        <dbReference type="ARBA" id="ARBA00047445"/>
    </source>
</evidence>
<evidence type="ECO:0000313" key="16">
    <source>
        <dbReference type="EMBL" id="HIY65172.1"/>
    </source>
</evidence>
<accession>A0A9D1YU47</accession>
<comment type="similarity">
    <text evidence="3 13">Belongs to the NadC/ModD family.</text>
</comment>
<keyword evidence="8 13" id="KW-0328">Glycosyltransferase</keyword>
<evidence type="ECO:0000256" key="8">
    <source>
        <dbReference type="ARBA" id="ARBA00022676"/>
    </source>
</evidence>
<dbReference type="SUPFAM" id="SSF54675">
    <property type="entry name" value="Nicotinate/Quinolinate PRTase N-terminal domain-like"/>
    <property type="match status" value="1"/>
</dbReference>
<dbReference type="InterPro" id="IPR004393">
    <property type="entry name" value="NadC"/>
</dbReference>
<dbReference type="NCBIfam" id="TIGR00078">
    <property type="entry name" value="nadC"/>
    <property type="match status" value="1"/>
</dbReference>
<evidence type="ECO:0000256" key="13">
    <source>
        <dbReference type="PIRNR" id="PIRNR006250"/>
    </source>
</evidence>